<dbReference type="InterPro" id="IPR001594">
    <property type="entry name" value="Palmitoyltrfase_DHHC"/>
</dbReference>
<comment type="domain">
    <text evidence="10">The DHHC domain is required for palmitoyltransferase activity.</text>
</comment>
<dbReference type="GO" id="GO:0005794">
    <property type="term" value="C:Golgi apparatus"/>
    <property type="evidence" value="ECO:0007669"/>
    <property type="project" value="TreeGrafter"/>
</dbReference>
<keyword evidence="2 10" id="KW-0808">Transferase</keyword>
<keyword evidence="4 10" id="KW-1133">Transmembrane helix</keyword>
<evidence type="ECO:0000256" key="6">
    <source>
        <dbReference type="ARBA" id="ARBA00023139"/>
    </source>
</evidence>
<proteinExistence type="inferred from homology"/>
<keyword evidence="5 10" id="KW-0472">Membrane</keyword>
<comment type="subcellular location">
    <subcellularLocation>
        <location evidence="1">Endomembrane system</location>
        <topology evidence="1">Multi-pass membrane protein</topology>
    </subcellularLocation>
</comment>
<evidence type="ECO:0000256" key="8">
    <source>
        <dbReference type="ARBA" id="ARBA00023315"/>
    </source>
</evidence>
<feature type="transmembrane region" description="Helical" evidence="10">
    <location>
        <begin position="158"/>
        <end position="182"/>
    </location>
</feature>
<dbReference type="GO" id="GO:0005783">
    <property type="term" value="C:endoplasmic reticulum"/>
    <property type="evidence" value="ECO:0007669"/>
    <property type="project" value="TreeGrafter"/>
</dbReference>
<dbReference type="EC" id="2.3.1.225" evidence="10"/>
<keyword evidence="13" id="KW-1185">Reference proteome</keyword>
<evidence type="ECO:0000259" key="11">
    <source>
        <dbReference type="Pfam" id="PF01529"/>
    </source>
</evidence>
<keyword evidence="3 10" id="KW-0812">Transmembrane</keyword>
<dbReference type="PROSITE" id="PS50216">
    <property type="entry name" value="DHHC"/>
    <property type="match status" value="1"/>
</dbReference>
<keyword evidence="6" id="KW-0564">Palmitate</keyword>
<feature type="transmembrane region" description="Helical" evidence="10">
    <location>
        <begin position="202"/>
        <end position="230"/>
    </location>
</feature>
<dbReference type="OrthoDB" id="9909019at2759"/>
<evidence type="ECO:0000256" key="7">
    <source>
        <dbReference type="ARBA" id="ARBA00023288"/>
    </source>
</evidence>
<evidence type="ECO:0000256" key="2">
    <source>
        <dbReference type="ARBA" id="ARBA00022679"/>
    </source>
</evidence>
<organism evidence="12 13">
    <name type="scientific">Polarella glacialis</name>
    <name type="common">Dinoflagellate</name>
    <dbReference type="NCBI Taxonomy" id="89957"/>
    <lineage>
        <taxon>Eukaryota</taxon>
        <taxon>Sar</taxon>
        <taxon>Alveolata</taxon>
        <taxon>Dinophyceae</taxon>
        <taxon>Suessiales</taxon>
        <taxon>Suessiaceae</taxon>
        <taxon>Polarella</taxon>
    </lineage>
</organism>
<protein>
    <recommendedName>
        <fullName evidence="10">Palmitoyltransferase</fullName>
        <ecNumber evidence="10">2.3.1.225</ecNumber>
    </recommendedName>
</protein>
<gene>
    <name evidence="12" type="ORF">PGLA1383_LOCUS50188</name>
</gene>
<evidence type="ECO:0000313" key="13">
    <source>
        <dbReference type="Proteomes" id="UP000654075"/>
    </source>
</evidence>
<dbReference type="PANTHER" id="PTHR22883:SF43">
    <property type="entry name" value="PALMITOYLTRANSFERASE APP"/>
    <property type="match status" value="1"/>
</dbReference>
<reference evidence="12" key="1">
    <citation type="submission" date="2021-02" db="EMBL/GenBank/DDBJ databases">
        <authorList>
            <person name="Dougan E. K."/>
            <person name="Rhodes N."/>
            <person name="Thang M."/>
            <person name="Chan C."/>
        </authorList>
    </citation>
    <scope>NUCLEOTIDE SEQUENCE</scope>
</reference>
<accession>A0A813HA68</accession>
<comment type="caution">
    <text evidence="12">The sequence shown here is derived from an EMBL/GenBank/DDBJ whole genome shotgun (WGS) entry which is preliminary data.</text>
</comment>
<dbReference type="InterPro" id="IPR039859">
    <property type="entry name" value="PFA4/ZDH16/20/ERF2-like"/>
</dbReference>
<dbReference type="OMA" id="IIAYYCV"/>
<evidence type="ECO:0000313" key="12">
    <source>
        <dbReference type="EMBL" id="CAE8634539.1"/>
    </source>
</evidence>
<sequence>MTGPIIDRWYNLCAWSSILIPSGLFFFKCSGYLWENVSMWLPVLTGLLLLSTIFFLLLTSCTDPGILPRRELRVAVPGLEEEVVASVGTSCPISVDPVTSELVCELTEQQQVQGFRWCTTCMVVRPPRTSHCNDCNNCVMTFDHHCPFVANCVGQRNYGYFSAFLVSTCCLGIAMVIGLAFYVSDYTESSHGHLSFSSDPVLFVVLLAIALPTVLLLLGVLGLTVFHAWLACRGRTTKEVFGRHSPVVAGAPLRSYVRGASLVHARSRVSFPSTVV</sequence>
<evidence type="ECO:0000256" key="10">
    <source>
        <dbReference type="RuleBase" id="RU079119"/>
    </source>
</evidence>
<dbReference type="Pfam" id="PF01529">
    <property type="entry name" value="DHHC"/>
    <property type="match status" value="1"/>
</dbReference>
<dbReference type="PANTHER" id="PTHR22883">
    <property type="entry name" value="ZINC FINGER DHHC DOMAIN CONTAINING PROTEIN"/>
    <property type="match status" value="1"/>
</dbReference>
<evidence type="ECO:0000256" key="4">
    <source>
        <dbReference type="ARBA" id="ARBA00022989"/>
    </source>
</evidence>
<dbReference type="Proteomes" id="UP000654075">
    <property type="component" value="Unassembled WGS sequence"/>
</dbReference>
<evidence type="ECO:0000256" key="9">
    <source>
        <dbReference type="ARBA" id="ARBA00048048"/>
    </source>
</evidence>
<feature type="domain" description="Palmitoyltransferase DHHC" evidence="11">
    <location>
        <begin position="115"/>
        <end position="239"/>
    </location>
</feature>
<comment type="similarity">
    <text evidence="10">Belongs to the DHHC palmitoyltransferase family.</text>
</comment>
<name>A0A813HA68_POLGL</name>
<feature type="transmembrane region" description="Helical" evidence="10">
    <location>
        <begin position="40"/>
        <end position="60"/>
    </location>
</feature>
<dbReference type="GO" id="GO:0019706">
    <property type="term" value="F:protein-cysteine S-palmitoyltransferase activity"/>
    <property type="evidence" value="ECO:0007669"/>
    <property type="project" value="UniProtKB-EC"/>
</dbReference>
<evidence type="ECO:0000256" key="3">
    <source>
        <dbReference type="ARBA" id="ARBA00022692"/>
    </source>
</evidence>
<dbReference type="EMBL" id="CAJNNV010031051">
    <property type="protein sequence ID" value="CAE8634539.1"/>
    <property type="molecule type" value="Genomic_DNA"/>
</dbReference>
<feature type="transmembrane region" description="Helical" evidence="10">
    <location>
        <begin position="12"/>
        <end position="34"/>
    </location>
</feature>
<keyword evidence="8 10" id="KW-0012">Acyltransferase</keyword>
<dbReference type="AlphaFoldDB" id="A0A813HA68"/>
<keyword evidence="7" id="KW-0449">Lipoprotein</keyword>
<evidence type="ECO:0000256" key="5">
    <source>
        <dbReference type="ARBA" id="ARBA00023136"/>
    </source>
</evidence>
<comment type="catalytic activity">
    <reaction evidence="9 10">
        <text>L-cysteinyl-[protein] + hexadecanoyl-CoA = S-hexadecanoyl-L-cysteinyl-[protein] + CoA</text>
        <dbReference type="Rhea" id="RHEA:36683"/>
        <dbReference type="Rhea" id="RHEA-COMP:10131"/>
        <dbReference type="Rhea" id="RHEA-COMP:11032"/>
        <dbReference type="ChEBI" id="CHEBI:29950"/>
        <dbReference type="ChEBI" id="CHEBI:57287"/>
        <dbReference type="ChEBI" id="CHEBI:57379"/>
        <dbReference type="ChEBI" id="CHEBI:74151"/>
        <dbReference type="EC" id="2.3.1.225"/>
    </reaction>
</comment>
<evidence type="ECO:0000256" key="1">
    <source>
        <dbReference type="ARBA" id="ARBA00004127"/>
    </source>
</evidence>
<dbReference type="GO" id="GO:0006612">
    <property type="term" value="P:protein targeting to membrane"/>
    <property type="evidence" value="ECO:0007669"/>
    <property type="project" value="TreeGrafter"/>
</dbReference>